<evidence type="ECO:0000313" key="2">
    <source>
        <dbReference type="Proteomes" id="UP000441772"/>
    </source>
</evidence>
<protein>
    <recommendedName>
        <fullName evidence="3">AbiEi antitoxin C-terminal domain-containing protein</fullName>
    </recommendedName>
</protein>
<evidence type="ECO:0008006" key="3">
    <source>
        <dbReference type="Google" id="ProtNLM"/>
    </source>
</evidence>
<accession>A0A6I1GDV6</accession>
<gene>
    <name evidence="1" type="ORF">F7D09_1666</name>
</gene>
<proteinExistence type="predicted"/>
<dbReference type="AlphaFoldDB" id="A0A6I1GDV6"/>
<organism evidence="1 2">
    <name type="scientific">Bifidobacterium leontopitheci</name>
    <dbReference type="NCBI Taxonomy" id="2650774"/>
    <lineage>
        <taxon>Bacteria</taxon>
        <taxon>Bacillati</taxon>
        <taxon>Actinomycetota</taxon>
        <taxon>Actinomycetes</taxon>
        <taxon>Bifidobacteriales</taxon>
        <taxon>Bifidobacteriaceae</taxon>
        <taxon>Bifidobacterium</taxon>
    </lineage>
</organism>
<name>A0A6I1GDV6_9BIFI</name>
<evidence type="ECO:0000313" key="1">
    <source>
        <dbReference type="EMBL" id="KAB7789823.1"/>
    </source>
</evidence>
<keyword evidence="2" id="KW-1185">Reference proteome</keyword>
<dbReference type="RefSeq" id="WP_152234971.1">
    <property type="nucleotide sequence ID" value="NZ_JBHSKZ010000012.1"/>
</dbReference>
<sequence>MDDIIITKTGHANLTRAGPTAATDGLVMPNASAAPTFTHRELPGPLSIARLSDFGTVHSLDQANAYSAEHADTLYGRGQIAQGMVPRSTIACALTAAWVWLGGLFPRTIDVLSNSHFRSTVHGRRIRAFSRKVDPDHVMRVGGLRVTTPLRTACDVSLLVEDEESRQEATEVLCALAEEYGITPRQCLAMLDENRHWPNTQQGRRLLESLEHCL</sequence>
<dbReference type="EMBL" id="WBVT01000030">
    <property type="protein sequence ID" value="KAB7789823.1"/>
    <property type="molecule type" value="Genomic_DNA"/>
</dbReference>
<comment type="caution">
    <text evidence="1">The sequence shown here is derived from an EMBL/GenBank/DDBJ whole genome shotgun (WGS) entry which is preliminary data.</text>
</comment>
<dbReference type="Proteomes" id="UP000441772">
    <property type="component" value="Unassembled WGS sequence"/>
</dbReference>
<reference evidence="1 2" key="1">
    <citation type="submission" date="2019-09" db="EMBL/GenBank/DDBJ databases">
        <title>Characterization of the phylogenetic diversity of two novel species belonging to the genus Bifidobacterium: Bifidobacterium cebidarum sp. nov. and Bifidobacterium leontopitheci sp. nov.</title>
        <authorList>
            <person name="Lugli G.A."/>
            <person name="Duranti S."/>
            <person name="Milani C."/>
            <person name="Turroni F."/>
            <person name="Ventura M."/>
        </authorList>
    </citation>
    <scope>NUCLEOTIDE SEQUENCE [LARGE SCALE GENOMIC DNA]</scope>
    <source>
        <strain evidence="1 2">LMG 31471</strain>
    </source>
</reference>